<dbReference type="Proteomes" id="UP000694397">
    <property type="component" value="Chromosome 13"/>
</dbReference>
<protein>
    <submittedName>
        <fullName evidence="2">Uncharacterized protein</fullName>
    </submittedName>
</protein>
<organism evidence="2 3">
    <name type="scientific">Scleropages formosus</name>
    <name type="common">Asian bonytongue</name>
    <name type="synonym">Osteoglossum formosum</name>
    <dbReference type="NCBI Taxonomy" id="113540"/>
    <lineage>
        <taxon>Eukaryota</taxon>
        <taxon>Metazoa</taxon>
        <taxon>Chordata</taxon>
        <taxon>Craniata</taxon>
        <taxon>Vertebrata</taxon>
        <taxon>Euteleostomi</taxon>
        <taxon>Actinopterygii</taxon>
        <taxon>Neopterygii</taxon>
        <taxon>Teleostei</taxon>
        <taxon>Osteoglossocephala</taxon>
        <taxon>Osteoglossomorpha</taxon>
        <taxon>Osteoglossiformes</taxon>
        <taxon>Osteoglossidae</taxon>
        <taxon>Scleropages</taxon>
    </lineage>
</organism>
<evidence type="ECO:0000313" key="2">
    <source>
        <dbReference type="Ensembl" id="ENSSFOP00015008928.2"/>
    </source>
</evidence>
<reference evidence="2" key="2">
    <citation type="submission" date="2025-08" db="UniProtKB">
        <authorList>
            <consortium name="Ensembl"/>
        </authorList>
    </citation>
    <scope>IDENTIFICATION</scope>
</reference>
<sequence>MRLGSRGELLRSPNNTDESSTSVCALCERPLFNSAACGRCEKVVCVQCQRQCHLCLRVHCFICCQPKYERSTASAMNGCSA</sequence>
<feature type="region of interest" description="Disordered" evidence="1">
    <location>
        <begin position="1"/>
        <end position="20"/>
    </location>
</feature>
<evidence type="ECO:0000313" key="3">
    <source>
        <dbReference type="Proteomes" id="UP000694397"/>
    </source>
</evidence>
<dbReference type="InterPro" id="IPR022773">
    <property type="entry name" value="Siva"/>
</dbReference>
<reference evidence="2 3" key="1">
    <citation type="submission" date="2019-04" db="EMBL/GenBank/DDBJ databases">
        <authorList>
            <consortium name="Wellcome Sanger Institute Data Sharing"/>
        </authorList>
    </citation>
    <scope>NUCLEOTIDE SEQUENCE [LARGE SCALE GENOMIC DNA]</scope>
</reference>
<dbReference type="OrthoDB" id="60860at2759"/>
<dbReference type="Ensembl" id="ENSSFOT00015009053.2">
    <property type="protein sequence ID" value="ENSSFOP00015008928.2"/>
    <property type="gene ID" value="ENSSFOG00015005814.2"/>
</dbReference>
<reference evidence="2" key="3">
    <citation type="submission" date="2025-09" db="UniProtKB">
        <authorList>
            <consortium name="Ensembl"/>
        </authorList>
    </citation>
    <scope>IDENTIFICATION</scope>
</reference>
<name>A0A8C9UZI2_SCLFO</name>
<gene>
    <name evidence="2" type="primary">LOC108925469</name>
</gene>
<dbReference type="Pfam" id="PF05458">
    <property type="entry name" value="Siva"/>
    <property type="match status" value="1"/>
</dbReference>
<dbReference type="AlphaFoldDB" id="A0A8C9UZI2"/>
<accession>A0A8C9UZI2</accession>
<evidence type="ECO:0000256" key="1">
    <source>
        <dbReference type="SAM" id="MobiDB-lite"/>
    </source>
</evidence>
<keyword evidence="3" id="KW-1185">Reference proteome</keyword>
<proteinExistence type="predicted"/>